<name>A0A067KW62_JATCU</name>
<dbReference type="PANTHER" id="PTHR46450:SF24">
    <property type="entry name" value="HISTONE-LYSINE N-METHYLTRANSFERASE SUVR4"/>
    <property type="match status" value="1"/>
</dbReference>
<feature type="region of interest" description="Disordered" evidence="1">
    <location>
        <begin position="1"/>
        <end position="27"/>
    </location>
</feature>
<dbReference type="EMBL" id="KK914334">
    <property type="protein sequence ID" value="KDP40387.1"/>
    <property type="molecule type" value="Genomic_DNA"/>
</dbReference>
<dbReference type="Pfam" id="PF10440">
    <property type="entry name" value="WIYLD"/>
    <property type="match status" value="1"/>
</dbReference>
<proteinExistence type="predicted"/>
<feature type="domain" description="WIYLD" evidence="2">
    <location>
        <begin position="31"/>
        <end position="88"/>
    </location>
</feature>
<keyword evidence="4" id="KW-1185">Reference proteome</keyword>
<evidence type="ECO:0000256" key="1">
    <source>
        <dbReference type="SAM" id="MobiDB-lite"/>
    </source>
</evidence>
<dbReference type="Gene3D" id="1.10.8.850">
    <property type="entry name" value="Histone-lysine N methyltransferase , C-terminal domain-like"/>
    <property type="match status" value="1"/>
</dbReference>
<organism evidence="3 4">
    <name type="scientific">Jatropha curcas</name>
    <name type="common">Barbados nut</name>
    <dbReference type="NCBI Taxonomy" id="180498"/>
    <lineage>
        <taxon>Eukaryota</taxon>
        <taxon>Viridiplantae</taxon>
        <taxon>Streptophyta</taxon>
        <taxon>Embryophyta</taxon>
        <taxon>Tracheophyta</taxon>
        <taxon>Spermatophyta</taxon>
        <taxon>Magnoliopsida</taxon>
        <taxon>eudicotyledons</taxon>
        <taxon>Gunneridae</taxon>
        <taxon>Pentapetalae</taxon>
        <taxon>rosids</taxon>
        <taxon>fabids</taxon>
        <taxon>Malpighiales</taxon>
        <taxon>Euphorbiaceae</taxon>
        <taxon>Crotonoideae</taxon>
        <taxon>Jatropheae</taxon>
        <taxon>Jatropha</taxon>
    </lineage>
</organism>
<dbReference type="Proteomes" id="UP000027138">
    <property type="component" value="Unassembled WGS sequence"/>
</dbReference>
<gene>
    <name evidence="3" type="ORF">JCGZ_02385</name>
</gene>
<evidence type="ECO:0000313" key="4">
    <source>
        <dbReference type="Proteomes" id="UP000027138"/>
    </source>
</evidence>
<dbReference type="InterPro" id="IPR018848">
    <property type="entry name" value="WIYLD_domain"/>
</dbReference>
<sequence length="99" mass="10955">MGKCVVRSEGRSSRNRNKINCPTNSSPGIASKHKIEEACKALKPLGISKAKVKAKLNELLELYDNKCELIEDEGYQVLLNATLEKSDESQVYLIALCCI</sequence>
<evidence type="ECO:0000313" key="3">
    <source>
        <dbReference type="EMBL" id="KDP40387.1"/>
    </source>
</evidence>
<dbReference type="InterPro" id="IPR043017">
    <property type="entry name" value="WIYLD_dom_sf"/>
</dbReference>
<dbReference type="AlphaFoldDB" id="A0A067KW62"/>
<evidence type="ECO:0000259" key="2">
    <source>
        <dbReference type="Pfam" id="PF10440"/>
    </source>
</evidence>
<protein>
    <recommendedName>
        <fullName evidence="2">WIYLD domain-containing protein</fullName>
    </recommendedName>
</protein>
<reference evidence="3 4" key="1">
    <citation type="journal article" date="2014" name="PLoS ONE">
        <title>Global Analysis of Gene Expression Profiles in Physic Nut (Jatropha curcas L.) Seedlings Exposed to Salt Stress.</title>
        <authorList>
            <person name="Zhang L."/>
            <person name="Zhang C."/>
            <person name="Wu P."/>
            <person name="Chen Y."/>
            <person name="Li M."/>
            <person name="Jiang H."/>
            <person name="Wu G."/>
        </authorList>
    </citation>
    <scope>NUCLEOTIDE SEQUENCE [LARGE SCALE GENOMIC DNA]</scope>
    <source>
        <strain evidence="4">cv. GZQX0401</strain>
        <tissue evidence="3">Young leaves</tissue>
    </source>
</reference>
<dbReference type="STRING" id="180498.A0A067KW62"/>
<accession>A0A067KW62</accession>
<feature type="compositionally biased region" description="Polar residues" evidence="1">
    <location>
        <begin position="18"/>
        <end position="27"/>
    </location>
</feature>
<dbReference type="PANTHER" id="PTHR46450">
    <property type="entry name" value="INACTIVE HISTONE-LYSINE N-METHYLTRANSFERASE SUVR1-RELATED"/>
    <property type="match status" value="1"/>
</dbReference>
<feature type="compositionally biased region" description="Basic and acidic residues" evidence="1">
    <location>
        <begin position="1"/>
        <end position="12"/>
    </location>
</feature>